<reference evidence="2" key="1">
    <citation type="journal article" date="2015" name="Nature">
        <title>Complex archaea that bridge the gap between prokaryotes and eukaryotes.</title>
        <authorList>
            <person name="Spang A."/>
            <person name="Saw J.H."/>
            <person name="Jorgensen S.L."/>
            <person name="Zaremba-Niedzwiedzka K."/>
            <person name="Martijn J."/>
            <person name="Lind A.E."/>
            <person name="van Eijk R."/>
            <person name="Schleper C."/>
            <person name="Guy L."/>
            <person name="Ettema T.J."/>
        </authorList>
    </citation>
    <scope>NUCLEOTIDE SEQUENCE</scope>
</reference>
<evidence type="ECO:0000313" key="2">
    <source>
        <dbReference type="EMBL" id="KKL28104.1"/>
    </source>
</evidence>
<dbReference type="CDD" id="cd00761">
    <property type="entry name" value="Glyco_tranf_GTA_type"/>
    <property type="match status" value="1"/>
</dbReference>
<evidence type="ECO:0000259" key="1">
    <source>
        <dbReference type="Pfam" id="PF00535"/>
    </source>
</evidence>
<dbReference type="EMBL" id="LAZR01035213">
    <property type="protein sequence ID" value="KKL28104.1"/>
    <property type="molecule type" value="Genomic_DNA"/>
</dbReference>
<gene>
    <name evidence="2" type="ORF">LCGC14_2378460</name>
</gene>
<dbReference type="Pfam" id="PF00535">
    <property type="entry name" value="Glycos_transf_2"/>
    <property type="match status" value="1"/>
</dbReference>
<sequence length="162" mass="18870">MKETAILINVRDRPTEISLLLQSLRTQTYQDFDVYILDDCSGTPLTNYHFFNCIMTRLKLEGHQVYIKKTEFPHGVSRARQEIVDWAMKKDYNYFLRVDDDVILESDYIERLFKVIDKGYDLASGVTVPMAGPTFKRNPKFLKGIVNRIILDKDGNHIFNGD</sequence>
<feature type="non-terminal residue" evidence="2">
    <location>
        <position position="162"/>
    </location>
</feature>
<feature type="domain" description="Glycosyltransferase 2-like" evidence="1">
    <location>
        <begin position="8"/>
        <end position="137"/>
    </location>
</feature>
<dbReference type="SUPFAM" id="SSF53448">
    <property type="entry name" value="Nucleotide-diphospho-sugar transferases"/>
    <property type="match status" value="1"/>
</dbReference>
<organism evidence="2">
    <name type="scientific">marine sediment metagenome</name>
    <dbReference type="NCBI Taxonomy" id="412755"/>
    <lineage>
        <taxon>unclassified sequences</taxon>
        <taxon>metagenomes</taxon>
        <taxon>ecological metagenomes</taxon>
    </lineage>
</organism>
<dbReference type="InterPro" id="IPR001173">
    <property type="entry name" value="Glyco_trans_2-like"/>
</dbReference>
<proteinExistence type="predicted"/>
<accession>A0A0F9C1S2</accession>
<dbReference type="InterPro" id="IPR029044">
    <property type="entry name" value="Nucleotide-diphossugar_trans"/>
</dbReference>
<protein>
    <recommendedName>
        <fullName evidence="1">Glycosyltransferase 2-like domain-containing protein</fullName>
    </recommendedName>
</protein>
<dbReference type="Gene3D" id="3.90.550.10">
    <property type="entry name" value="Spore Coat Polysaccharide Biosynthesis Protein SpsA, Chain A"/>
    <property type="match status" value="1"/>
</dbReference>
<name>A0A0F9C1S2_9ZZZZ</name>
<dbReference type="AlphaFoldDB" id="A0A0F9C1S2"/>
<comment type="caution">
    <text evidence="2">The sequence shown here is derived from an EMBL/GenBank/DDBJ whole genome shotgun (WGS) entry which is preliminary data.</text>
</comment>